<dbReference type="AlphaFoldDB" id="A0A5J5EKU3"/>
<dbReference type="PANTHER" id="PTHR40434">
    <property type="entry name" value="CUPIN_2 DOMAIN-CONTAINING PROTEIN"/>
    <property type="match status" value="1"/>
</dbReference>
<dbReference type="Gene3D" id="2.60.120.10">
    <property type="entry name" value="Jelly Rolls"/>
    <property type="match status" value="1"/>
</dbReference>
<accession>A0A5J5EKU3</accession>
<dbReference type="InParanoid" id="A0A5J5EKU3"/>
<dbReference type="EMBL" id="VXIS01000254">
    <property type="protein sequence ID" value="KAA8895616.1"/>
    <property type="molecule type" value="Genomic_DNA"/>
</dbReference>
<sequence>MPQLTRPQAESAVRQRGYANITYWEDPAGTYYPPHTHPVANTHLIMSGSMRVKFPQRQSDEREVEFGGGEWVDVNKDETHEVWVGERGCKMVIGEKSAEET</sequence>
<proteinExistence type="predicted"/>
<protein>
    <recommendedName>
        <fullName evidence="3">Cupin 2 conserved barrel domain-containing protein</fullName>
    </recommendedName>
</protein>
<dbReference type="InterPro" id="IPR014710">
    <property type="entry name" value="RmlC-like_jellyroll"/>
</dbReference>
<evidence type="ECO:0000313" key="2">
    <source>
        <dbReference type="Proteomes" id="UP000326924"/>
    </source>
</evidence>
<gene>
    <name evidence="1" type="ORF">FN846DRAFT_922208</name>
</gene>
<dbReference type="PANTHER" id="PTHR40434:SF1">
    <property type="entry name" value="CUPIN TYPE-1 DOMAIN-CONTAINING PROTEIN"/>
    <property type="match status" value="1"/>
</dbReference>
<dbReference type="SUPFAM" id="SSF51182">
    <property type="entry name" value="RmlC-like cupins"/>
    <property type="match status" value="1"/>
</dbReference>
<dbReference type="Proteomes" id="UP000326924">
    <property type="component" value="Unassembled WGS sequence"/>
</dbReference>
<dbReference type="InterPro" id="IPR011051">
    <property type="entry name" value="RmlC_Cupin_sf"/>
</dbReference>
<evidence type="ECO:0008006" key="3">
    <source>
        <dbReference type="Google" id="ProtNLM"/>
    </source>
</evidence>
<comment type="caution">
    <text evidence="1">The sequence shown here is derived from an EMBL/GenBank/DDBJ whole genome shotgun (WGS) entry which is preliminary data.</text>
</comment>
<name>A0A5J5EKU3_9PEZI</name>
<evidence type="ECO:0000313" key="1">
    <source>
        <dbReference type="EMBL" id="KAA8895616.1"/>
    </source>
</evidence>
<reference evidence="1 2" key="1">
    <citation type="submission" date="2019-09" db="EMBL/GenBank/DDBJ databases">
        <title>Draft genome of the ectomycorrhizal ascomycete Sphaerosporella brunnea.</title>
        <authorList>
            <consortium name="DOE Joint Genome Institute"/>
            <person name="Benucci G.M."/>
            <person name="Marozzi G."/>
            <person name="Antonielli L."/>
            <person name="Sanchez S."/>
            <person name="Marco P."/>
            <person name="Wang X."/>
            <person name="Falini L.B."/>
            <person name="Barry K."/>
            <person name="Haridas S."/>
            <person name="Lipzen A."/>
            <person name="Labutti K."/>
            <person name="Grigoriev I.V."/>
            <person name="Murat C."/>
            <person name="Martin F."/>
            <person name="Albertini E."/>
            <person name="Donnini D."/>
            <person name="Bonito G."/>
        </authorList>
    </citation>
    <scope>NUCLEOTIDE SEQUENCE [LARGE SCALE GENOMIC DNA]</scope>
    <source>
        <strain evidence="1 2">Sb_GMNB300</strain>
    </source>
</reference>
<dbReference type="OrthoDB" id="5270965at2759"/>
<keyword evidence="2" id="KW-1185">Reference proteome</keyword>
<organism evidence="1 2">
    <name type="scientific">Sphaerosporella brunnea</name>
    <dbReference type="NCBI Taxonomy" id="1250544"/>
    <lineage>
        <taxon>Eukaryota</taxon>
        <taxon>Fungi</taxon>
        <taxon>Dikarya</taxon>
        <taxon>Ascomycota</taxon>
        <taxon>Pezizomycotina</taxon>
        <taxon>Pezizomycetes</taxon>
        <taxon>Pezizales</taxon>
        <taxon>Pyronemataceae</taxon>
        <taxon>Sphaerosporella</taxon>
    </lineage>
</organism>